<keyword evidence="4" id="KW-0249">Electron transport</keyword>
<dbReference type="EMBL" id="SACL01000003">
    <property type="protein sequence ID" value="RVT96710.1"/>
    <property type="molecule type" value="Genomic_DNA"/>
</dbReference>
<comment type="caution">
    <text evidence="8">The sequence shown here is derived from an EMBL/GenBank/DDBJ whole genome shotgun (WGS) entry which is preliminary data.</text>
</comment>
<evidence type="ECO:0000256" key="5">
    <source>
        <dbReference type="ARBA" id="ARBA00023004"/>
    </source>
</evidence>
<sequence>MANLEMNKIFAAPLVAGVVFMGAGFLGELLVHPNKPHETAIHIQGAAPAGGGAAAPAAPPAEPPIGPLLANANVDNGRTIVTRQCGSCHTFTDGGRNAVGPNLYGIVNRDHAAHEGFSYSTAMRGKAGHPWDYEALNNFLAHPAATIPGTRMAFAGIRNIEQRADVIAYLRSLAANPAPLP</sequence>
<dbReference type="PROSITE" id="PS51007">
    <property type="entry name" value="CYTC"/>
    <property type="match status" value="1"/>
</dbReference>
<keyword evidence="3 6" id="KW-0479">Metal-binding</keyword>
<evidence type="ECO:0000313" key="8">
    <source>
        <dbReference type="EMBL" id="RVT96710.1"/>
    </source>
</evidence>
<dbReference type="GO" id="GO:0009055">
    <property type="term" value="F:electron transfer activity"/>
    <property type="evidence" value="ECO:0007669"/>
    <property type="project" value="InterPro"/>
</dbReference>
<dbReference type="InterPro" id="IPR036909">
    <property type="entry name" value="Cyt_c-like_dom_sf"/>
</dbReference>
<dbReference type="OrthoDB" id="9805828at2"/>
<evidence type="ECO:0000256" key="6">
    <source>
        <dbReference type="PROSITE-ProRule" id="PRU00433"/>
    </source>
</evidence>
<keyword evidence="1" id="KW-0813">Transport</keyword>
<dbReference type="InterPro" id="IPR009056">
    <property type="entry name" value="Cyt_c-like_dom"/>
</dbReference>
<dbReference type="GO" id="GO:0020037">
    <property type="term" value="F:heme binding"/>
    <property type="evidence" value="ECO:0007669"/>
    <property type="project" value="InterPro"/>
</dbReference>
<protein>
    <submittedName>
        <fullName evidence="8">Cytochrome c family protein</fullName>
    </submittedName>
</protein>
<dbReference type="AlphaFoldDB" id="A0A437MGD6"/>
<evidence type="ECO:0000256" key="3">
    <source>
        <dbReference type="ARBA" id="ARBA00022723"/>
    </source>
</evidence>
<keyword evidence="2 6" id="KW-0349">Heme</keyword>
<evidence type="ECO:0000256" key="1">
    <source>
        <dbReference type="ARBA" id="ARBA00022448"/>
    </source>
</evidence>
<dbReference type="Pfam" id="PF00034">
    <property type="entry name" value="Cytochrom_C"/>
    <property type="match status" value="1"/>
</dbReference>
<dbReference type="InterPro" id="IPR002327">
    <property type="entry name" value="Cyt_c_1A/1B"/>
</dbReference>
<dbReference type="RefSeq" id="WP_127787362.1">
    <property type="nucleotide sequence ID" value="NZ_SACL01000003.1"/>
</dbReference>
<keyword evidence="5 6" id="KW-0408">Iron</keyword>
<dbReference type="Gene3D" id="1.10.760.10">
    <property type="entry name" value="Cytochrome c-like domain"/>
    <property type="match status" value="1"/>
</dbReference>
<dbReference type="Proteomes" id="UP000282957">
    <property type="component" value="Unassembled WGS sequence"/>
</dbReference>
<organism evidence="8 9">
    <name type="scientific">Rhodovarius crocodyli</name>
    <dbReference type="NCBI Taxonomy" id="1979269"/>
    <lineage>
        <taxon>Bacteria</taxon>
        <taxon>Pseudomonadati</taxon>
        <taxon>Pseudomonadota</taxon>
        <taxon>Alphaproteobacteria</taxon>
        <taxon>Acetobacterales</taxon>
        <taxon>Roseomonadaceae</taxon>
        <taxon>Rhodovarius</taxon>
    </lineage>
</organism>
<evidence type="ECO:0000313" key="9">
    <source>
        <dbReference type="Proteomes" id="UP000282957"/>
    </source>
</evidence>
<keyword evidence="9" id="KW-1185">Reference proteome</keyword>
<gene>
    <name evidence="8" type="ORF">EOD42_09855</name>
</gene>
<evidence type="ECO:0000256" key="4">
    <source>
        <dbReference type="ARBA" id="ARBA00022982"/>
    </source>
</evidence>
<reference evidence="8 9" key="1">
    <citation type="submission" date="2019-01" db="EMBL/GenBank/DDBJ databases">
        <authorList>
            <person name="Chen W.-M."/>
        </authorList>
    </citation>
    <scope>NUCLEOTIDE SEQUENCE [LARGE SCALE GENOMIC DNA]</scope>
    <source>
        <strain evidence="8 9">CCP-6</strain>
    </source>
</reference>
<evidence type="ECO:0000259" key="7">
    <source>
        <dbReference type="PROSITE" id="PS51007"/>
    </source>
</evidence>
<dbReference type="PANTHER" id="PTHR11961">
    <property type="entry name" value="CYTOCHROME C"/>
    <property type="match status" value="1"/>
</dbReference>
<dbReference type="GO" id="GO:0046872">
    <property type="term" value="F:metal ion binding"/>
    <property type="evidence" value="ECO:0007669"/>
    <property type="project" value="UniProtKB-KW"/>
</dbReference>
<feature type="domain" description="Cytochrome c" evidence="7">
    <location>
        <begin position="72"/>
        <end position="174"/>
    </location>
</feature>
<name>A0A437MGD6_9PROT</name>
<dbReference type="PRINTS" id="PR00604">
    <property type="entry name" value="CYTCHRMECIAB"/>
</dbReference>
<evidence type="ECO:0000256" key="2">
    <source>
        <dbReference type="ARBA" id="ARBA00022617"/>
    </source>
</evidence>
<proteinExistence type="predicted"/>
<dbReference type="SUPFAM" id="SSF46626">
    <property type="entry name" value="Cytochrome c"/>
    <property type="match status" value="1"/>
</dbReference>
<accession>A0A437MGD6</accession>